<dbReference type="SUPFAM" id="SSF52540">
    <property type="entry name" value="P-loop containing nucleoside triphosphate hydrolases"/>
    <property type="match status" value="1"/>
</dbReference>
<evidence type="ECO:0000256" key="5">
    <source>
        <dbReference type="ARBA" id="ARBA00022737"/>
    </source>
</evidence>
<dbReference type="GO" id="GO:0005524">
    <property type="term" value="F:ATP binding"/>
    <property type="evidence" value="ECO:0007669"/>
    <property type="project" value="UniProtKB-KW"/>
</dbReference>
<evidence type="ECO:0000256" key="9">
    <source>
        <dbReference type="ARBA" id="ARBA00023136"/>
    </source>
</evidence>
<reference evidence="11 12" key="1">
    <citation type="submission" date="2018-06" db="EMBL/GenBank/DDBJ databases">
        <authorList>
            <consortium name="Pathogen Informatics"/>
            <person name="Doyle S."/>
        </authorList>
    </citation>
    <scope>NUCLEOTIDE SEQUENCE [LARGE SCALE GENOMIC DNA]</scope>
    <source>
        <strain evidence="11 12">NCTC9962</strain>
    </source>
</reference>
<dbReference type="PANTHER" id="PTHR43790">
    <property type="entry name" value="CARBOHYDRATE TRANSPORT ATP-BINDING PROTEIN MG119-RELATED"/>
    <property type="match status" value="1"/>
</dbReference>
<evidence type="ECO:0000256" key="7">
    <source>
        <dbReference type="ARBA" id="ARBA00022840"/>
    </source>
</evidence>
<keyword evidence="8" id="KW-1278">Translocase</keyword>
<keyword evidence="5" id="KW-0677">Repeat</keyword>
<dbReference type="EC" id="3.6.3.17" evidence="11"/>
<keyword evidence="4" id="KW-0762">Sugar transport</keyword>
<protein>
    <submittedName>
        <fullName evidence="11">L-arabinose transporter ATP-binding protein</fullName>
        <ecNumber evidence="11">3.6.3.17</ecNumber>
    </submittedName>
</protein>
<keyword evidence="9" id="KW-0472">Membrane</keyword>
<evidence type="ECO:0000256" key="1">
    <source>
        <dbReference type="ARBA" id="ARBA00022448"/>
    </source>
</evidence>
<dbReference type="InterPro" id="IPR050107">
    <property type="entry name" value="ABC_carbohydrate_import_ATPase"/>
</dbReference>
<evidence type="ECO:0000256" key="4">
    <source>
        <dbReference type="ARBA" id="ARBA00022597"/>
    </source>
</evidence>
<dbReference type="Proteomes" id="UP000254052">
    <property type="component" value="Unassembled WGS sequence"/>
</dbReference>
<proteinExistence type="predicted"/>
<keyword evidence="6" id="KW-0547">Nucleotide-binding</keyword>
<dbReference type="InterPro" id="IPR027417">
    <property type="entry name" value="P-loop_NTPase"/>
</dbReference>
<sequence>MGENGAGKSTLLKILSGNYAPTTGSVVINGQEMSFSDTTAALNAGVAIIYQELHLVPEMTVAENIYLGQLPHKGGIVNRSLLNYEAGLQLKHLGMDIDPDTPLKYLSIGQWQMVEIAKALARNAKIIAFDEPTSSLLPVKSTIFSALFVNCEKRGG</sequence>
<evidence type="ECO:0000256" key="8">
    <source>
        <dbReference type="ARBA" id="ARBA00022967"/>
    </source>
</evidence>
<organism evidence="11 12">
    <name type="scientific">Escherichia coli</name>
    <dbReference type="NCBI Taxonomy" id="562"/>
    <lineage>
        <taxon>Bacteria</taxon>
        <taxon>Pseudomonadati</taxon>
        <taxon>Pseudomonadota</taxon>
        <taxon>Gammaproteobacteria</taxon>
        <taxon>Enterobacterales</taxon>
        <taxon>Enterobacteriaceae</taxon>
        <taxon>Escherichia</taxon>
    </lineage>
</organism>
<keyword evidence="3" id="KW-0997">Cell inner membrane</keyword>
<evidence type="ECO:0000313" key="11">
    <source>
        <dbReference type="EMBL" id="STL55896.1"/>
    </source>
</evidence>
<evidence type="ECO:0000259" key="10">
    <source>
        <dbReference type="Pfam" id="PF00005"/>
    </source>
</evidence>
<dbReference type="Pfam" id="PF00005">
    <property type="entry name" value="ABC_tran"/>
    <property type="match status" value="1"/>
</dbReference>
<keyword evidence="1" id="KW-0813">Transport</keyword>
<name>A0A377BAF3_ECOLX</name>
<dbReference type="InterPro" id="IPR003439">
    <property type="entry name" value="ABC_transporter-like_ATP-bd"/>
</dbReference>
<gene>
    <name evidence="11" type="primary">araG_1</name>
    <name evidence="11" type="ORF">NCTC9962_04474</name>
</gene>
<evidence type="ECO:0000256" key="6">
    <source>
        <dbReference type="ARBA" id="ARBA00022741"/>
    </source>
</evidence>
<evidence type="ECO:0000313" key="12">
    <source>
        <dbReference type="Proteomes" id="UP000254052"/>
    </source>
</evidence>
<dbReference type="EMBL" id="UGED01000009">
    <property type="protein sequence ID" value="STL55896.1"/>
    <property type="molecule type" value="Genomic_DNA"/>
</dbReference>
<dbReference type="GO" id="GO:0016887">
    <property type="term" value="F:ATP hydrolysis activity"/>
    <property type="evidence" value="ECO:0007669"/>
    <property type="project" value="InterPro"/>
</dbReference>
<dbReference type="PANTHER" id="PTHR43790:SF6">
    <property type="entry name" value="ARABINOSE IMPORT ATP-BINDING PROTEIN ARAG"/>
    <property type="match status" value="1"/>
</dbReference>
<keyword evidence="7 11" id="KW-0067">ATP-binding</keyword>
<evidence type="ECO:0000256" key="2">
    <source>
        <dbReference type="ARBA" id="ARBA00022475"/>
    </source>
</evidence>
<dbReference type="AlphaFoldDB" id="A0A377BAF3"/>
<feature type="domain" description="ABC transporter" evidence="10">
    <location>
        <begin position="1"/>
        <end position="134"/>
    </location>
</feature>
<evidence type="ECO:0000256" key="3">
    <source>
        <dbReference type="ARBA" id="ARBA00022519"/>
    </source>
</evidence>
<keyword evidence="2" id="KW-1003">Cell membrane</keyword>
<accession>A0A377BAF3</accession>
<dbReference type="Gene3D" id="3.40.50.300">
    <property type="entry name" value="P-loop containing nucleotide triphosphate hydrolases"/>
    <property type="match status" value="1"/>
</dbReference>
<keyword evidence="11" id="KW-0378">Hydrolase</keyword>